<organism evidence="14 15">
    <name type="scientific">Iris pallida</name>
    <name type="common">Sweet iris</name>
    <dbReference type="NCBI Taxonomy" id="29817"/>
    <lineage>
        <taxon>Eukaryota</taxon>
        <taxon>Viridiplantae</taxon>
        <taxon>Streptophyta</taxon>
        <taxon>Embryophyta</taxon>
        <taxon>Tracheophyta</taxon>
        <taxon>Spermatophyta</taxon>
        <taxon>Magnoliopsida</taxon>
        <taxon>Liliopsida</taxon>
        <taxon>Asparagales</taxon>
        <taxon>Iridaceae</taxon>
        <taxon>Iridoideae</taxon>
        <taxon>Irideae</taxon>
        <taxon>Iris</taxon>
    </lineage>
</organism>
<keyword evidence="4 11" id="KW-0863">Zinc-finger</keyword>
<dbReference type="FunFam" id="3.30.160.60:FF:000071">
    <property type="entry name" value="Putative zinc finger protein 143"/>
    <property type="match status" value="1"/>
</dbReference>
<feature type="domain" description="C2H2-type" evidence="13">
    <location>
        <begin position="77"/>
        <end position="106"/>
    </location>
</feature>
<keyword evidence="9" id="KW-0804">Transcription</keyword>
<dbReference type="Pfam" id="PF00096">
    <property type="entry name" value="zf-C2H2"/>
    <property type="match status" value="3"/>
</dbReference>
<evidence type="ECO:0000256" key="2">
    <source>
        <dbReference type="ARBA" id="ARBA00022723"/>
    </source>
</evidence>
<keyword evidence="6" id="KW-0805">Transcription regulation</keyword>
<dbReference type="GO" id="GO:0000981">
    <property type="term" value="F:DNA-binding transcription factor activity, RNA polymerase II-specific"/>
    <property type="evidence" value="ECO:0007669"/>
    <property type="project" value="TreeGrafter"/>
</dbReference>
<dbReference type="InterPro" id="IPR013087">
    <property type="entry name" value="Znf_C2H2_type"/>
</dbReference>
<feature type="compositionally biased region" description="Polar residues" evidence="12">
    <location>
        <begin position="311"/>
        <end position="325"/>
    </location>
</feature>
<evidence type="ECO:0000256" key="4">
    <source>
        <dbReference type="ARBA" id="ARBA00022771"/>
    </source>
</evidence>
<dbReference type="InterPro" id="IPR036236">
    <property type="entry name" value="Znf_C2H2_sf"/>
</dbReference>
<comment type="caution">
    <text evidence="14">The sequence shown here is derived from an EMBL/GenBank/DDBJ whole genome shotgun (WGS) entry which is preliminary data.</text>
</comment>
<protein>
    <submittedName>
        <fullName evidence="14">Zinc finger protein-like isoform X2</fullName>
    </submittedName>
</protein>
<evidence type="ECO:0000313" key="14">
    <source>
        <dbReference type="EMBL" id="KAJ6798464.1"/>
    </source>
</evidence>
<accession>A0AAX6E335</accession>
<dbReference type="GO" id="GO:0000978">
    <property type="term" value="F:RNA polymerase II cis-regulatory region sequence-specific DNA binding"/>
    <property type="evidence" value="ECO:0007669"/>
    <property type="project" value="TreeGrafter"/>
</dbReference>
<sequence length="361" mass="41474">MELQSDESFHKKRRMTTGENPAVRWLKEWVPQDVISTGGKCSLLKWVTEDMLKPQRDKSEDTEKGEPEPVTDSELLFLCSYEGCGKTFIEVGALRKHVQIHGERQYVCHFDGCGKNFLDSSKLKRHFLIHTGERDFVCPYQGCGKAFSLDFNLRAHMRTHSLENYHLCPYEECGKRFTHEYKLNTHIKKYHEKSMVTDIVKHHSPVERTPSAQKAPAGVHGSASSARPYACPYEGCGKDYIHEYKLNLHLKREHPGHNTDENGKHHKPGVNPDVDEAGEQDAFIRKDVVGKNKRSRPILVEKTTPLKVRNIQASSMSPSNTSTIKKQWPTEDMYEEDSEETEEREEAEDDEEETEDEGDSR</sequence>
<dbReference type="PANTHER" id="PTHR14003:SF1">
    <property type="entry name" value="ZINC FINGER TRANSCRIPTION FACTOR YY1"/>
    <property type="match status" value="1"/>
</dbReference>
<dbReference type="FunFam" id="3.30.160.60:FF:000221">
    <property type="entry name" value="Zinc finger protein 410"/>
    <property type="match status" value="1"/>
</dbReference>
<keyword evidence="2" id="KW-0479">Metal-binding</keyword>
<dbReference type="PROSITE" id="PS50157">
    <property type="entry name" value="ZINC_FINGER_C2H2_2"/>
    <property type="match status" value="5"/>
</dbReference>
<keyword evidence="8" id="KW-0010">Activator</keyword>
<dbReference type="GO" id="GO:0031519">
    <property type="term" value="C:PcG protein complex"/>
    <property type="evidence" value="ECO:0007669"/>
    <property type="project" value="TreeGrafter"/>
</dbReference>
<keyword evidence="3" id="KW-0677">Repeat</keyword>
<dbReference type="SMART" id="SM00355">
    <property type="entry name" value="ZnF_C2H2"/>
    <property type="match status" value="5"/>
</dbReference>
<name>A0AAX6E335_IRIPA</name>
<keyword evidence="10" id="KW-0539">Nucleus</keyword>
<evidence type="ECO:0000256" key="9">
    <source>
        <dbReference type="ARBA" id="ARBA00023163"/>
    </source>
</evidence>
<comment type="subcellular location">
    <subcellularLocation>
        <location evidence="1">Nucleus</location>
    </subcellularLocation>
</comment>
<feature type="compositionally biased region" description="Acidic residues" evidence="12">
    <location>
        <begin position="332"/>
        <end position="361"/>
    </location>
</feature>
<keyword evidence="15" id="KW-1185">Reference proteome</keyword>
<evidence type="ECO:0000256" key="3">
    <source>
        <dbReference type="ARBA" id="ARBA00022737"/>
    </source>
</evidence>
<evidence type="ECO:0000256" key="6">
    <source>
        <dbReference type="ARBA" id="ARBA00023015"/>
    </source>
</evidence>
<reference evidence="14" key="2">
    <citation type="submission" date="2023-04" db="EMBL/GenBank/DDBJ databases">
        <authorList>
            <person name="Bruccoleri R.E."/>
            <person name="Oakeley E.J."/>
            <person name="Faust A.-M."/>
            <person name="Dessus-Babus S."/>
            <person name="Altorfer M."/>
            <person name="Burckhardt D."/>
            <person name="Oertli M."/>
            <person name="Naumann U."/>
            <person name="Petersen F."/>
            <person name="Wong J."/>
        </authorList>
    </citation>
    <scope>NUCLEOTIDE SEQUENCE</scope>
    <source>
        <strain evidence="14">GSM-AAB239-AS_SAM_17_03QT</strain>
        <tissue evidence="14">Leaf</tissue>
    </source>
</reference>
<dbReference type="PROSITE" id="PS00028">
    <property type="entry name" value="ZINC_FINGER_C2H2_1"/>
    <property type="match status" value="5"/>
</dbReference>
<proteinExistence type="predicted"/>
<dbReference type="Gene3D" id="3.30.160.60">
    <property type="entry name" value="Classic Zinc Finger"/>
    <property type="match status" value="5"/>
</dbReference>
<evidence type="ECO:0000259" key="13">
    <source>
        <dbReference type="PROSITE" id="PS50157"/>
    </source>
</evidence>
<dbReference type="PANTHER" id="PTHR14003">
    <property type="entry name" value="TRANSCRIPTIONAL REPRESSOR PROTEIN YY"/>
    <property type="match status" value="1"/>
</dbReference>
<dbReference type="GO" id="GO:0045893">
    <property type="term" value="P:positive regulation of DNA-templated transcription"/>
    <property type="evidence" value="ECO:0007669"/>
    <property type="project" value="UniProtKB-ARBA"/>
</dbReference>
<evidence type="ECO:0000256" key="1">
    <source>
        <dbReference type="ARBA" id="ARBA00004123"/>
    </source>
</evidence>
<evidence type="ECO:0000256" key="10">
    <source>
        <dbReference type="ARBA" id="ARBA00023242"/>
    </source>
</evidence>
<feature type="domain" description="C2H2-type" evidence="13">
    <location>
        <begin position="136"/>
        <end position="165"/>
    </location>
</feature>
<keyword evidence="5" id="KW-0862">Zinc</keyword>
<dbReference type="AlphaFoldDB" id="A0AAX6E335"/>
<keyword evidence="7" id="KW-0238">DNA-binding</keyword>
<feature type="domain" description="C2H2-type" evidence="13">
    <location>
        <begin position="106"/>
        <end position="135"/>
    </location>
</feature>
<feature type="compositionally biased region" description="Basic and acidic residues" evidence="12">
    <location>
        <begin position="253"/>
        <end position="263"/>
    </location>
</feature>
<reference evidence="14" key="1">
    <citation type="journal article" date="2023" name="GigaByte">
        <title>Genome assembly of the bearded iris, Iris pallida Lam.</title>
        <authorList>
            <person name="Bruccoleri R.E."/>
            <person name="Oakeley E.J."/>
            <person name="Faust A.M.E."/>
            <person name="Altorfer M."/>
            <person name="Dessus-Babus S."/>
            <person name="Burckhardt D."/>
            <person name="Oertli M."/>
            <person name="Naumann U."/>
            <person name="Petersen F."/>
            <person name="Wong J."/>
        </authorList>
    </citation>
    <scope>NUCLEOTIDE SEQUENCE</scope>
    <source>
        <strain evidence="14">GSM-AAB239-AS_SAM_17_03QT</strain>
    </source>
</reference>
<evidence type="ECO:0000313" key="15">
    <source>
        <dbReference type="Proteomes" id="UP001140949"/>
    </source>
</evidence>
<dbReference type="GO" id="GO:0005667">
    <property type="term" value="C:transcription regulator complex"/>
    <property type="evidence" value="ECO:0007669"/>
    <property type="project" value="TreeGrafter"/>
</dbReference>
<feature type="region of interest" description="Disordered" evidence="12">
    <location>
        <begin position="309"/>
        <end position="361"/>
    </location>
</feature>
<gene>
    <name evidence="14" type="ORF">M6B38_212085</name>
</gene>
<evidence type="ECO:0000256" key="8">
    <source>
        <dbReference type="ARBA" id="ARBA00023159"/>
    </source>
</evidence>
<feature type="domain" description="C2H2-type" evidence="13">
    <location>
        <begin position="166"/>
        <end position="191"/>
    </location>
</feature>
<dbReference type="GO" id="GO:0008270">
    <property type="term" value="F:zinc ion binding"/>
    <property type="evidence" value="ECO:0007669"/>
    <property type="project" value="UniProtKB-KW"/>
</dbReference>
<evidence type="ECO:0000256" key="5">
    <source>
        <dbReference type="ARBA" id="ARBA00022833"/>
    </source>
</evidence>
<dbReference type="SUPFAM" id="SSF57667">
    <property type="entry name" value="beta-beta-alpha zinc fingers"/>
    <property type="match status" value="3"/>
</dbReference>
<dbReference type="GO" id="GO:0000785">
    <property type="term" value="C:chromatin"/>
    <property type="evidence" value="ECO:0007669"/>
    <property type="project" value="TreeGrafter"/>
</dbReference>
<evidence type="ECO:0000256" key="7">
    <source>
        <dbReference type="ARBA" id="ARBA00023125"/>
    </source>
</evidence>
<dbReference type="Proteomes" id="UP001140949">
    <property type="component" value="Unassembled WGS sequence"/>
</dbReference>
<feature type="region of interest" description="Disordered" evidence="12">
    <location>
        <begin position="253"/>
        <end position="277"/>
    </location>
</feature>
<evidence type="ECO:0000256" key="12">
    <source>
        <dbReference type="SAM" id="MobiDB-lite"/>
    </source>
</evidence>
<evidence type="ECO:0000256" key="11">
    <source>
        <dbReference type="PROSITE-ProRule" id="PRU00042"/>
    </source>
</evidence>
<dbReference type="EMBL" id="JANAVB010040220">
    <property type="protein sequence ID" value="KAJ6798464.1"/>
    <property type="molecule type" value="Genomic_DNA"/>
</dbReference>
<feature type="domain" description="C2H2-type" evidence="13">
    <location>
        <begin position="229"/>
        <end position="259"/>
    </location>
</feature>